<dbReference type="Pfam" id="PF01478">
    <property type="entry name" value="Peptidase_A24"/>
    <property type="match status" value="1"/>
</dbReference>
<keyword evidence="1" id="KW-0812">Transmembrane</keyword>
<name>A0A547PUD6_9RHOB</name>
<accession>A0A547PUD6</accession>
<organism evidence="3 4">
    <name type="scientific">Palleronia caenipelagi</name>
    <dbReference type="NCBI Taxonomy" id="2489174"/>
    <lineage>
        <taxon>Bacteria</taxon>
        <taxon>Pseudomonadati</taxon>
        <taxon>Pseudomonadota</taxon>
        <taxon>Alphaproteobacteria</taxon>
        <taxon>Rhodobacterales</taxon>
        <taxon>Roseobacteraceae</taxon>
        <taxon>Palleronia</taxon>
    </lineage>
</organism>
<dbReference type="AlphaFoldDB" id="A0A547PUD6"/>
<evidence type="ECO:0000256" key="1">
    <source>
        <dbReference type="SAM" id="Phobius"/>
    </source>
</evidence>
<proteinExistence type="predicted"/>
<dbReference type="GO" id="GO:0016020">
    <property type="term" value="C:membrane"/>
    <property type="evidence" value="ECO:0007669"/>
    <property type="project" value="InterPro"/>
</dbReference>
<protein>
    <recommendedName>
        <fullName evidence="2">Prepilin type IV endopeptidase peptidase domain-containing protein</fullName>
    </recommendedName>
</protein>
<dbReference type="Proteomes" id="UP000318590">
    <property type="component" value="Unassembled WGS sequence"/>
</dbReference>
<feature type="transmembrane region" description="Helical" evidence="1">
    <location>
        <begin position="40"/>
        <end position="59"/>
    </location>
</feature>
<feature type="transmembrane region" description="Helical" evidence="1">
    <location>
        <begin position="14"/>
        <end position="33"/>
    </location>
</feature>
<keyword evidence="1" id="KW-1133">Transmembrane helix</keyword>
<comment type="caution">
    <text evidence="3">The sequence shown here is derived from an EMBL/GenBank/DDBJ whole genome shotgun (WGS) entry which is preliminary data.</text>
</comment>
<dbReference type="Gene3D" id="1.20.120.1220">
    <property type="match status" value="1"/>
</dbReference>
<reference evidence="3 4" key="1">
    <citation type="submission" date="2019-06" db="EMBL/GenBank/DDBJ databases">
        <title>Paenimaribius caenipelagi gen. nov., sp. nov., isolated from a tidal flat.</title>
        <authorList>
            <person name="Yoon J.-H."/>
        </authorList>
    </citation>
    <scope>NUCLEOTIDE SEQUENCE [LARGE SCALE GENOMIC DNA]</scope>
    <source>
        <strain evidence="3 4">JBTF-M29</strain>
    </source>
</reference>
<dbReference type="InterPro" id="IPR000045">
    <property type="entry name" value="Prepilin_IV_endopep_pep"/>
</dbReference>
<dbReference type="GO" id="GO:0004190">
    <property type="term" value="F:aspartic-type endopeptidase activity"/>
    <property type="evidence" value="ECO:0007669"/>
    <property type="project" value="InterPro"/>
</dbReference>
<keyword evidence="4" id="KW-1185">Reference proteome</keyword>
<feature type="transmembrane region" description="Helical" evidence="1">
    <location>
        <begin position="79"/>
        <end position="99"/>
    </location>
</feature>
<dbReference type="EMBL" id="VFSV01000023">
    <property type="protein sequence ID" value="TRD17759.1"/>
    <property type="molecule type" value="Genomic_DNA"/>
</dbReference>
<sequence length="127" mass="13312">MALNDARQFKVPNAIPTGLAVLFLLAAISIFPFERSLISAATGAAVITVGFGLFVADLLPGGDAKALAAAALIVAPWDWVTVLIAFWLMTLFLGLILLFQGRGKKSRFPMGLPIGLTLAGYALSTPP</sequence>
<evidence type="ECO:0000313" key="3">
    <source>
        <dbReference type="EMBL" id="TRD17759.1"/>
    </source>
</evidence>
<keyword evidence="1" id="KW-0472">Membrane</keyword>
<gene>
    <name evidence="3" type="ORF">FEV53_12850</name>
</gene>
<feature type="domain" description="Prepilin type IV endopeptidase peptidase" evidence="2">
    <location>
        <begin position="1"/>
        <end position="95"/>
    </location>
</feature>
<evidence type="ECO:0000313" key="4">
    <source>
        <dbReference type="Proteomes" id="UP000318590"/>
    </source>
</evidence>
<evidence type="ECO:0000259" key="2">
    <source>
        <dbReference type="Pfam" id="PF01478"/>
    </source>
</evidence>